<dbReference type="Gene3D" id="3.30.70.20">
    <property type="match status" value="1"/>
</dbReference>
<evidence type="ECO:0000256" key="3">
    <source>
        <dbReference type="ARBA" id="ARBA00005404"/>
    </source>
</evidence>
<dbReference type="PROSITE" id="PS00198">
    <property type="entry name" value="4FE4S_FER_1"/>
    <property type="match status" value="1"/>
</dbReference>
<dbReference type="InterPro" id="IPR003149">
    <property type="entry name" value="Fe_hydrogenase_ssu"/>
</dbReference>
<keyword evidence="9" id="KW-0408">Iron</keyword>
<name>A0A2G6KLY7_9BACT</name>
<organism evidence="17 18">
    <name type="scientific">candidate division KSB3 bacterium</name>
    <dbReference type="NCBI Taxonomy" id="2044937"/>
    <lineage>
        <taxon>Bacteria</taxon>
        <taxon>candidate division KSB3</taxon>
    </lineage>
</organism>
<comment type="similarity">
    <text evidence="3">Belongs to the complex I 75 kDa subunit family.</text>
</comment>
<gene>
    <name evidence="17" type="ORF">CSA56_01530</name>
</gene>
<dbReference type="FunFam" id="3.10.20.740:FF:000004">
    <property type="entry name" value="NADH-quinone oxidoreductase"/>
    <property type="match status" value="1"/>
</dbReference>
<keyword evidence="12" id="KW-0472">Membrane</keyword>
<comment type="caution">
    <text evidence="17">The sequence shown here is derived from an EMBL/GenBank/DDBJ whole genome shotgun (WGS) entry which is preliminary data.</text>
</comment>
<evidence type="ECO:0000256" key="6">
    <source>
        <dbReference type="ARBA" id="ARBA00022723"/>
    </source>
</evidence>
<dbReference type="PANTHER" id="PTHR11615">
    <property type="entry name" value="NITRATE, FORMATE, IRON DEHYDROGENASE"/>
    <property type="match status" value="1"/>
</dbReference>
<evidence type="ECO:0000259" key="14">
    <source>
        <dbReference type="PROSITE" id="PS51085"/>
    </source>
</evidence>
<dbReference type="InterPro" id="IPR004108">
    <property type="entry name" value="Fe_hydrogenase_lsu_C"/>
</dbReference>
<dbReference type="Pfam" id="PF10588">
    <property type="entry name" value="NADH-G_4Fe-4S_3"/>
    <property type="match status" value="1"/>
</dbReference>
<dbReference type="Gene3D" id="3.10.20.740">
    <property type="match status" value="1"/>
</dbReference>
<dbReference type="PROSITE" id="PS51839">
    <property type="entry name" value="4FE4S_HC3"/>
    <property type="match status" value="1"/>
</dbReference>
<dbReference type="InterPro" id="IPR001041">
    <property type="entry name" value="2Fe-2S_ferredoxin-type"/>
</dbReference>
<evidence type="ECO:0000313" key="18">
    <source>
        <dbReference type="Proteomes" id="UP000230821"/>
    </source>
</evidence>
<evidence type="ECO:0000256" key="13">
    <source>
        <dbReference type="ARBA" id="ARBA00034078"/>
    </source>
</evidence>
<dbReference type="InterPro" id="IPR036991">
    <property type="entry name" value="Fe_hydrogenase_ssu_sf"/>
</dbReference>
<evidence type="ECO:0000256" key="4">
    <source>
        <dbReference type="ARBA" id="ARBA00022485"/>
    </source>
</evidence>
<reference evidence="17 18" key="1">
    <citation type="submission" date="2017-10" db="EMBL/GenBank/DDBJ databases">
        <title>Novel microbial diversity and functional potential in the marine mammal oral microbiome.</title>
        <authorList>
            <person name="Dudek N.K."/>
            <person name="Sun C.L."/>
            <person name="Burstein D."/>
            <person name="Kantor R.S."/>
            <person name="Aliaga Goltsman D.S."/>
            <person name="Bik E.M."/>
            <person name="Thomas B.C."/>
            <person name="Banfield J.F."/>
            <person name="Relman D.A."/>
        </authorList>
    </citation>
    <scope>NUCLEOTIDE SEQUENCE [LARGE SCALE GENOMIC DNA]</scope>
    <source>
        <strain evidence="17">DOLJORAL78_47_16</strain>
    </source>
</reference>
<evidence type="ECO:0000313" key="17">
    <source>
        <dbReference type="EMBL" id="PIE36052.1"/>
    </source>
</evidence>
<keyword evidence="6" id="KW-0479">Metal-binding</keyword>
<evidence type="ECO:0000259" key="16">
    <source>
        <dbReference type="PROSITE" id="PS51839"/>
    </source>
</evidence>
<dbReference type="Pfam" id="PF02906">
    <property type="entry name" value="Fe_hyd_lg_C"/>
    <property type="match status" value="1"/>
</dbReference>
<dbReference type="Pfam" id="PF13510">
    <property type="entry name" value="Fer2_4"/>
    <property type="match status" value="1"/>
</dbReference>
<feature type="domain" description="4Fe-4S ferredoxin-type" evidence="15">
    <location>
        <begin position="192"/>
        <end position="221"/>
    </location>
</feature>
<comment type="cofactor">
    <cofactor evidence="1">
        <name>[4Fe-4S] cluster</name>
        <dbReference type="ChEBI" id="CHEBI:49883"/>
    </cofactor>
</comment>
<dbReference type="InterPro" id="IPR017896">
    <property type="entry name" value="4Fe4S_Fe-S-bd"/>
</dbReference>
<dbReference type="PROSITE" id="PS51379">
    <property type="entry name" value="4FE4S_FER_2"/>
    <property type="match status" value="2"/>
</dbReference>
<dbReference type="Gene3D" id="3.40.50.1780">
    <property type="match status" value="1"/>
</dbReference>
<dbReference type="GO" id="GO:0046872">
    <property type="term" value="F:metal ion binding"/>
    <property type="evidence" value="ECO:0007669"/>
    <property type="project" value="UniProtKB-KW"/>
</dbReference>
<dbReference type="InterPro" id="IPR050340">
    <property type="entry name" value="Cytosolic_Fe-S_CAF"/>
</dbReference>
<proteinExistence type="inferred from homology"/>
<evidence type="ECO:0000256" key="7">
    <source>
        <dbReference type="ARBA" id="ARBA00022737"/>
    </source>
</evidence>
<dbReference type="InterPro" id="IPR017900">
    <property type="entry name" value="4Fe4S_Fe_S_CS"/>
</dbReference>
<dbReference type="CDD" id="cd00207">
    <property type="entry name" value="fer2"/>
    <property type="match status" value="1"/>
</dbReference>
<dbReference type="Gene3D" id="3.40.950.10">
    <property type="entry name" value="Fe-only Hydrogenase (Larger Subunit), Chain L, domain 3"/>
    <property type="match status" value="1"/>
</dbReference>
<evidence type="ECO:0000256" key="12">
    <source>
        <dbReference type="ARBA" id="ARBA00023136"/>
    </source>
</evidence>
<dbReference type="GO" id="GO:0016020">
    <property type="term" value="C:membrane"/>
    <property type="evidence" value="ECO:0007669"/>
    <property type="project" value="UniProtKB-SubCell"/>
</dbReference>
<keyword evidence="7" id="KW-0677">Repeat</keyword>
<keyword evidence="10" id="KW-0411">Iron-sulfur</keyword>
<dbReference type="FunFam" id="3.30.70.20:FF:000035">
    <property type="entry name" value="Iron hydrogenase 1"/>
    <property type="match status" value="1"/>
</dbReference>
<feature type="domain" description="4Fe-4S ferredoxin-type" evidence="15">
    <location>
        <begin position="149"/>
        <end position="179"/>
    </location>
</feature>
<keyword evidence="4" id="KW-0004">4Fe-4S</keyword>
<accession>A0A2G6KLY7</accession>
<keyword evidence="11" id="KW-0520">NAD</keyword>
<evidence type="ECO:0000256" key="2">
    <source>
        <dbReference type="ARBA" id="ARBA00004370"/>
    </source>
</evidence>
<sequence length="586" mass="64827">MELISLHINGIEVQVPKGTTVLEVAQSFDISIPTLCFLPEMKSFGRCRMCVVEVEGHDRLFPSCLLQAEDGMVVTTNSRKVIQSRKMSLELLIAQHPMHCLTCYRNGKCQLQELAKEFGVQQSRFSRRAALRKDGNPVYPPFPLDDKSPAIIHEPNMCIACGLCVEVCREIQKVDVIDFSYRGCQRRIEAAFGQSLNDVECTACGQCIQVCPVNSFYEKSDVRSVQAALHDPEQHVVALLSPMVSVSIGEEFGLESGTELSGQLIATLKNAGFDAIFDAAIGGDVVLLEESYQLLTRVKSGKRLPMLSSSSPAWIKYIEHFYPNLLPLLSYCKSPDQALASLVKTYYSQQQAIPADQMFVVSITPCTAEKFERERPEMNVNGHSSIDACLTTKEAASLIRGTTGNALLSIDAQPFDPPFDKASGAGSLFCAPGGMLEGVMRTFYELLTGKKLKAPEFDSMRESEGFKEIHLKLGEQTISTAIIHGTGNVGRLIEKITHEKKHYHYIEIKGCPEGCARGGGEPLPLNDDVVRARSLALYALDAGKTVRKAHENPAIKKIYDDFLKKPAGPEVKKLLYTTYTQRQRYL</sequence>
<dbReference type="GO" id="GO:0051539">
    <property type="term" value="F:4 iron, 4 sulfur cluster binding"/>
    <property type="evidence" value="ECO:0007669"/>
    <property type="project" value="UniProtKB-KW"/>
</dbReference>
<dbReference type="Pfam" id="PF02256">
    <property type="entry name" value="Fe_hyd_SSU"/>
    <property type="match status" value="1"/>
</dbReference>
<evidence type="ECO:0000256" key="8">
    <source>
        <dbReference type="ARBA" id="ARBA00022967"/>
    </source>
</evidence>
<evidence type="ECO:0000256" key="11">
    <source>
        <dbReference type="ARBA" id="ARBA00023027"/>
    </source>
</evidence>
<evidence type="ECO:0000256" key="5">
    <source>
        <dbReference type="ARBA" id="ARBA00022714"/>
    </source>
</evidence>
<comment type="cofactor">
    <cofactor evidence="13">
        <name>[2Fe-2S] cluster</name>
        <dbReference type="ChEBI" id="CHEBI:190135"/>
    </cofactor>
</comment>
<comment type="subcellular location">
    <subcellularLocation>
        <location evidence="2">Membrane</location>
    </subcellularLocation>
</comment>
<dbReference type="Pfam" id="PF12838">
    <property type="entry name" value="Fer4_7"/>
    <property type="match status" value="1"/>
</dbReference>
<dbReference type="SUPFAM" id="SSF54862">
    <property type="entry name" value="4Fe-4S ferredoxins"/>
    <property type="match status" value="1"/>
</dbReference>
<keyword evidence="8" id="KW-1278">Translocase</keyword>
<evidence type="ECO:0000256" key="10">
    <source>
        <dbReference type="ARBA" id="ARBA00023014"/>
    </source>
</evidence>
<keyword evidence="5" id="KW-0001">2Fe-2S</keyword>
<dbReference type="EMBL" id="PDSK01000026">
    <property type="protein sequence ID" value="PIE36052.1"/>
    <property type="molecule type" value="Genomic_DNA"/>
</dbReference>
<feature type="domain" description="4Fe-4S His(Cys)3-ligated-type" evidence="16">
    <location>
        <begin position="80"/>
        <end position="119"/>
    </location>
</feature>
<dbReference type="Gene3D" id="4.10.260.20">
    <property type="entry name" value="Iron hydrogenase, small subunit"/>
    <property type="match status" value="1"/>
</dbReference>
<dbReference type="SMART" id="SM00902">
    <property type="entry name" value="Fe_hyd_SSU"/>
    <property type="match status" value="1"/>
</dbReference>
<dbReference type="GO" id="GO:0051537">
    <property type="term" value="F:2 iron, 2 sulfur cluster binding"/>
    <property type="evidence" value="ECO:0007669"/>
    <property type="project" value="UniProtKB-KW"/>
</dbReference>
<dbReference type="PROSITE" id="PS51085">
    <property type="entry name" value="2FE2S_FER_2"/>
    <property type="match status" value="1"/>
</dbReference>
<dbReference type="SUPFAM" id="SSF54292">
    <property type="entry name" value="2Fe-2S ferredoxin-like"/>
    <property type="match status" value="1"/>
</dbReference>
<evidence type="ECO:0000256" key="1">
    <source>
        <dbReference type="ARBA" id="ARBA00001966"/>
    </source>
</evidence>
<protein>
    <submittedName>
        <fullName evidence="17">Ferredoxin</fullName>
    </submittedName>
</protein>
<dbReference type="GO" id="GO:0016491">
    <property type="term" value="F:oxidoreductase activity"/>
    <property type="evidence" value="ECO:0007669"/>
    <property type="project" value="InterPro"/>
</dbReference>
<dbReference type="Proteomes" id="UP000230821">
    <property type="component" value="Unassembled WGS sequence"/>
</dbReference>
<evidence type="ECO:0000259" key="15">
    <source>
        <dbReference type="PROSITE" id="PS51379"/>
    </source>
</evidence>
<dbReference type="AlphaFoldDB" id="A0A2G6KLY7"/>
<dbReference type="InterPro" id="IPR009016">
    <property type="entry name" value="Fe_hydrogenase"/>
</dbReference>
<dbReference type="SMART" id="SM00929">
    <property type="entry name" value="NADH-G_4Fe-4S_3"/>
    <property type="match status" value="1"/>
</dbReference>
<dbReference type="InterPro" id="IPR019574">
    <property type="entry name" value="NADH_UbQ_OxRdtase_Gsu_4Fe4S-bd"/>
</dbReference>
<dbReference type="InterPro" id="IPR036010">
    <property type="entry name" value="2Fe-2S_ferredoxin-like_sf"/>
</dbReference>
<dbReference type="SUPFAM" id="SSF53920">
    <property type="entry name" value="Fe-only hydrogenase"/>
    <property type="match status" value="1"/>
</dbReference>
<feature type="domain" description="2Fe-2S ferredoxin-type" evidence="14">
    <location>
        <begin position="2"/>
        <end position="80"/>
    </location>
</feature>
<evidence type="ECO:0000256" key="9">
    <source>
        <dbReference type="ARBA" id="ARBA00023004"/>
    </source>
</evidence>